<reference evidence="3" key="2">
    <citation type="submission" date="2016-06" db="EMBL/GenBank/DDBJ databases">
        <authorList>
            <person name="Toshchakov V.S."/>
        </authorList>
    </citation>
    <scope>NUCLEOTIDE SEQUENCE [LARGE SCALE GENOMIC DNA]</scope>
    <source>
        <strain>PM4 (JCM 30641</strain>
        <strain evidence="3">\VKM B-2940)</strain>
    </source>
</reference>
<evidence type="ECO:0000313" key="2">
    <source>
        <dbReference type="EMBL" id="SJK84734.1"/>
    </source>
</evidence>
<dbReference type="KEGG" id="cdiv:CPM_0889"/>
<organism evidence="1 4">
    <name type="scientific">Cuniculiplasma divulgatum</name>
    <dbReference type="NCBI Taxonomy" id="1673428"/>
    <lineage>
        <taxon>Archaea</taxon>
        <taxon>Methanobacteriati</taxon>
        <taxon>Thermoplasmatota</taxon>
        <taxon>Thermoplasmata</taxon>
        <taxon>Thermoplasmatales</taxon>
        <taxon>Cuniculiplasmataceae</taxon>
        <taxon>Cuniculiplasma</taxon>
    </lineage>
</organism>
<dbReference type="EMBL" id="LT671858">
    <property type="protein sequence ID" value="SIM58273.1"/>
    <property type="molecule type" value="Genomic_DNA"/>
</dbReference>
<dbReference type="EMBL" id="LT719092">
    <property type="protein sequence ID" value="SJK84734.1"/>
    <property type="molecule type" value="Genomic_DNA"/>
</dbReference>
<protein>
    <recommendedName>
        <fullName evidence="5">DUF3501 family protein</fullName>
    </recommendedName>
</protein>
<proteinExistence type="predicted"/>
<name>A0A1N5UC08_9ARCH</name>
<evidence type="ECO:0000313" key="3">
    <source>
        <dbReference type="Proteomes" id="UP000187822"/>
    </source>
</evidence>
<dbReference type="AlphaFoldDB" id="A0A1N5UC08"/>
<dbReference type="Proteomes" id="UP000187822">
    <property type="component" value="Chromosome I"/>
</dbReference>
<reference evidence="1 4" key="1">
    <citation type="submission" date="2016-04" db="EMBL/GenBank/DDBJ databases">
        <authorList>
            <person name="Evans L.H."/>
            <person name="Alamgir A."/>
            <person name="Owens N."/>
            <person name="Weber N.D."/>
            <person name="Virtaneva K."/>
            <person name="Barbian K."/>
            <person name="Babar A."/>
            <person name="Rosenke K."/>
        </authorList>
    </citation>
    <scope>NUCLEOTIDE SEQUENCE [LARGE SCALE GENOMIC DNA]</scope>
    <source>
        <strain evidence="1">S5</strain>
        <strain evidence="4">S5(T) (JCM 30642 \VKM B-2941)</strain>
    </source>
</reference>
<dbReference type="Proteomes" id="UP000195607">
    <property type="component" value="Chromosome I"/>
</dbReference>
<dbReference type="GeneID" id="41588166"/>
<evidence type="ECO:0000313" key="4">
    <source>
        <dbReference type="Proteomes" id="UP000195607"/>
    </source>
</evidence>
<sequence length="188" mass="21986">MQKITEGEIIPPEKFSKILTEERKKIIAVKRHRRIASKTFSYLFENRDTVLNQINEMILIENVHDAKEKDHILKTYNELIPGDKEFSVSMFIEISDEKKLLKEMPRLTGIENNVYLVFADTELKGIPEEGRSTATLESTLQYLKFKFDEKKAESFKKTKNAFVVTRHSIYKESAEINEELLSDLKKEL</sequence>
<accession>A0A1N5UC08</accession>
<gene>
    <name evidence="2" type="ORF">CPM_0889</name>
    <name evidence="1" type="ORF">CSP5_0892</name>
</gene>
<dbReference type="InterPro" id="IPR021890">
    <property type="entry name" value="DUF3501"/>
</dbReference>
<dbReference type="RefSeq" id="WP_021788693.1">
    <property type="nucleotide sequence ID" value="NZ_LT671858.1"/>
</dbReference>
<evidence type="ECO:0000313" key="1">
    <source>
        <dbReference type="EMBL" id="SIM58273.1"/>
    </source>
</evidence>
<dbReference type="STRING" id="1673428.CPM_0889"/>
<dbReference type="Pfam" id="PF12007">
    <property type="entry name" value="DUF3501"/>
    <property type="match status" value="1"/>
</dbReference>
<evidence type="ECO:0008006" key="5">
    <source>
        <dbReference type="Google" id="ProtNLM"/>
    </source>
</evidence>
<reference evidence="2" key="3">
    <citation type="submission" date="2016-06" db="EMBL/GenBank/DDBJ databases">
        <authorList>
            <person name="Olsen C.W."/>
            <person name="Carey S."/>
            <person name="Hinshaw L."/>
            <person name="Karasin A.I."/>
        </authorList>
    </citation>
    <scope>NUCLEOTIDE SEQUENCE [LARGE SCALE GENOMIC DNA]</scope>
    <source>
        <strain evidence="2">PM4</strain>
    </source>
</reference>
<keyword evidence="3" id="KW-1185">Reference proteome</keyword>
<dbReference type="OrthoDB" id="42145at2157"/>